<dbReference type="GO" id="GO:0016132">
    <property type="term" value="P:brassinosteroid biosynthetic process"/>
    <property type="evidence" value="ECO:0007669"/>
    <property type="project" value="TreeGrafter"/>
</dbReference>
<evidence type="ECO:0000313" key="21">
    <source>
        <dbReference type="EMBL" id="CAD7431257.1"/>
    </source>
</evidence>
<gene>
    <name evidence="21" type="ORF">TMSB3V08_LOCUS7998</name>
</gene>
<dbReference type="Pfam" id="PF01222">
    <property type="entry name" value="ERG4_ERG24"/>
    <property type="match status" value="1"/>
</dbReference>
<keyword evidence="3" id="KW-0444">Lipid biosynthesis</keyword>
<dbReference type="GO" id="GO:0005789">
    <property type="term" value="C:endoplasmic reticulum membrane"/>
    <property type="evidence" value="ECO:0007669"/>
    <property type="project" value="TreeGrafter"/>
</dbReference>
<comment type="subcellular location">
    <subcellularLocation>
        <location evidence="1">Membrane</location>
        <topology evidence="1">Multi-pass membrane protein</topology>
    </subcellularLocation>
</comment>
<keyword evidence="7" id="KW-0521">NADP</keyword>
<evidence type="ECO:0000256" key="18">
    <source>
        <dbReference type="ARBA" id="ARBA00047795"/>
    </source>
</evidence>
<dbReference type="PANTHER" id="PTHR21257:SF38">
    <property type="entry name" value="7-DEHYDROCHOLESTEROL REDUCTASE"/>
    <property type="match status" value="1"/>
</dbReference>
<evidence type="ECO:0000256" key="20">
    <source>
        <dbReference type="SAM" id="Phobius"/>
    </source>
</evidence>
<evidence type="ECO:0000256" key="11">
    <source>
        <dbReference type="ARBA" id="ARBA00023011"/>
    </source>
</evidence>
<dbReference type="EC" id="1.3.1.21" evidence="16"/>
<evidence type="ECO:0000256" key="3">
    <source>
        <dbReference type="ARBA" id="ARBA00022516"/>
    </source>
</evidence>
<feature type="transmembrane region" description="Helical" evidence="20">
    <location>
        <begin position="323"/>
        <end position="340"/>
    </location>
</feature>
<keyword evidence="13 20" id="KW-0472">Membrane</keyword>
<dbReference type="EMBL" id="OB794880">
    <property type="protein sequence ID" value="CAD7431257.1"/>
    <property type="molecule type" value="Genomic_DNA"/>
</dbReference>
<accession>A0A7R9HQV6</accession>
<dbReference type="PANTHER" id="PTHR21257">
    <property type="entry name" value="DELTA(14)-STEROL REDUCTASE"/>
    <property type="match status" value="1"/>
</dbReference>
<sequence length="517" mass="58142">MGAEYSGKLITDGLENMDCGAVQAEERASGVACAREWEAMLEKPPSMHPTCIRTSDHPAIGRLVYRKSNALDHAAIELNCGPTHVKTGEQDRVTRPTAPHTVDPEFKSTRLRIVTMAGGWYAVLRYHVTPPLFLVFFPGVVNFMALWGQGERDVTWGLAASKALGNSFSWAVVGVLVLWASVWLHVPARATLGPPTKFGYRPPYKDNGVLYYWVSLTAFFILEALFPGLSTALFLNMPELLGSLNVSALLLCGLLFVKGRYLPDHPQDKQPSRPVLYEFFTGLELHPRLLGMDVKQLTNCRVGLMAWQLLIIAFYIAGVERHGFNIAALVNLLLQSMYLAKFFWWEYGYFNTLDIILDRAGYYICWGCLVWVPCLYTFSSYYLVAHPPQISNLAAVGAALLGVFRSAPNGKCVLWGKPARYIVANLVSSPGKSRKLLVSGFWGVARHLNYTFELVATLAWCLPGWGLGLWPFLYFYFLVALLVHRTFRDEEKCSVQYGDSWELYCKEVPYRLVPYVF</sequence>
<feature type="transmembrane region" description="Helical" evidence="20">
    <location>
        <begin position="131"/>
        <end position="148"/>
    </location>
</feature>
<keyword evidence="6" id="KW-0152">Cholesterol biosynthesis</keyword>
<keyword evidence="9 20" id="KW-1133">Transmembrane helix</keyword>
<feature type="transmembrane region" description="Helical" evidence="20">
    <location>
        <begin position="240"/>
        <end position="257"/>
    </location>
</feature>
<keyword evidence="15" id="KW-0753">Steroid metabolism</keyword>
<evidence type="ECO:0000256" key="13">
    <source>
        <dbReference type="ARBA" id="ARBA00023136"/>
    </source>
</evidence>
<keyword evidence="12" id="KW-0443">Lipid metabolism</keyword>
<evidence type="ECO:0000256" key="10">
    <source>
        <dbReference type="ARBA" id="ARBA00023002"/>
    </source>
</evidence>
<keyword evidence="5 20" id="KW-0812">Transmembrane</keyword>
<evidence type="ECO:0000256" key="6">
    <source>
        <dbReference type="ARBA" id="ARBA00022778"/>
    </source>
</evidence>
<dbReference type="AlphaFoldDB" id="A0A7R9HQV6"/>
<feature type="transmembrane region" description="Helical" evidence="20">
    <location>
        <begin position="457"/>
        <end position="483"/>
    </location>
</feature>
<feature type="transmembrane region" description="Helical" evidence="20">
    <location>
        <begin position="361"/>
        <end position="384"/>
    </location>
</feature>
<proteinExistence type="inferred from homology"/>
<evidence type="ECO:0000256" key="7">
    <source>
        <dbReference type="ARBA" id="ARBA00022857"/>
    </source>
</evidence>
<evidence type="ECO:0000256" key="5">
    <source>
        <dbReference type="ARBA" id="ARBA00022692"/>
    </source>
</evidence>
<evidence type="ECO:0000256" key="2">
    <source>
        <dbReference type="ARBA" id="ARBA00005402"/>
    </source>
</evidence>
<keyword evidence="11" id="KW-0756">Sterol biosynthesis</keyword>
<evidence type="ECO:0000256" key="9">
    <source>
        <dbReference type="ARBA" id="ARBA00022989"/>
    </source>
</evidence>
<evidence type="ECO:0000256" key="4">
    <source>
        <dbReference type="ARBA" id="ARBA00022548"/>
    </source>
</evidence>
<keyword evidence="8" id="KW-0752">Steroid biosynthesis</keyword>
<organism evidence="21">
    <name type="scientific">Timema monikensis</name>
    <dbReference type="NCBI Taxonomy" id="170555"/>
    <lineage>
        <taxon>Eukaryota</taxon>
        <taxon>Metazoa</taxon>
        <taxon>Ecdysozoa</taxon>
        <taxon>Arthropoda</taxon>
        <taxon>Hexapoda</taxon>
        <taxon>Insecta</taxon>
        <taxon>Pterygota</taxon>
        <taxon>Neoptera</taxon>
        <taxon>Polyneoptera</taxon>
        <taxon>Phasmatodea</taxon>
        <taxon>Timematodea</taxon>
        <taxon>Timematoidea</taxon>
        <taxon>Timematidae</taxon>
        <taxon>Timema</taxon>
    </lineage>
</organism>
<dbReference type="GO" id="GO:0006695">
    <property type="term" value="P:cholesterol biosynthetic process"/>
    <property type="evidence" value="ECO:0007669"/>
    <property type="project" value="UniProtKB-KW"/>
</dbReference>
<dbReference type="Gene3D" id="1.20.120.1630">
    <property type="match status" value="1"/>
</dbReference>
<protein>
    <recommendedName>
        <fullName evidence="16">7-dehydrocholesterol reductase</fullName>
        <ecNumber evidence="16">1.3.1.21</ecNumber>
    </recommendedName>
    <alternativeName>
        <fullName evidence="17">Sterol Delta(7)-reductase</fullName>
    </alternativeName>
</protein>
<dbReference type="InterPro" id="IPR001171">
    <property type="entry name" value="ERG24_DHCR-like"/>
</dbReference>
<evidence type="ECO:0000256" key="14">
    <source>
        <dbReference type="ARBA" id="ARBA00023166"/>
    </source>
</evidence>
<keyword evidence="14" id="KW-1207">Sterol metabolism</keyword>
<comment type="catalytic activity">
    <reaction evidence="19">
        <text>7-dehydrodesmosterol + NADPH + H(+) = desmosterol + NADP(+)</text>
        <dbReference type="Rhea" id="RHEA:46740"/>
        <dbReference type="ChEBI" id="CHEBI:15378"/>
        <dbReference type="ChEBI" id="CHEBI:17737"/>
        <dbReference type="ChEBI" id="CHEBI:27910"/>
        <dbReference type="ChEBI" id="CHEBI:57783"/>
        <dbReference type="ChEBI" id="CHEBI:58349"/>
    </reaction>
    <physiologicalReaction direction="left-to-right" evidence="19">
        <dbReference type="Rhea" id="RHEA:46741"/>
    </physiologicalReaction>
</comment>
<comment type="similarity">
    <text evidence="2">Belongs to the ERG4/ERG24 family.</text>
</comment>
<comment type="catalytic activity">
    <reaction evidence="18">
        <text>cholesterol + NADP(+) = 7-dehydrocholesterol + NADPH + H(+)</text>
        <dbReference type="Rhea" id="RHEA:23984"/>
        <dbReference type="ChEBI" id="CHEBI:15378"/>
        <dbReference type="ChEBI" id="CHEBI:16113"/>
        <dbReference type="ChEBI" id="CHEBI:17759"/>
        <dbReference type="ChEBI" id="CHEBI:57783"/>
        <dbReference type="ChEBI" id="CHEBI:58349"/>
        <dbReference type="EC" id="1.3.1.21"/>
    </reaction>
    <physiologicalReaction direction="right-to-left" evidence="18">
        <dbReference type="Rhea" id="RHEA:23986"/>
    </physiologicalReaction>
</comment>
<feature type="transmembrane region" description="Helical" evidence="20">
    <location>
        <begin position="168"/>
        <end position="188"/>
    </location>
</feature>
<evidence type="ECO:0000256" key="8">
    <source>
        <dbReference type="ARBA" id="ARBA00022955"/>
    </source>
</evidence>
<keyword evidence="4" id="KW-0153">Cholesterol metabolism</keyword>
<evidence type="ECO:0000256" key="19">
    <source>
        <dbReference type="ARBA" id="ARBA00047826"/>
    </source>
</evidence>
<feature type="transmembrane region" description="Helical" evidence="20">
    <location>
        <begin position="209"/>
        <end position="234"/>
    </location>
</feature>
<evidence type="ECO:0000256" key="17">
    <source>
        <dbReference type="ARBA" id="ARBA00042688"/>
    </source>
</evidence>
<evidence type="ECO:0000256" key="1">
    <source>
        <dbReference type="ARBA" id="ARBA00004141"/>
    </source>
</evidence>
<dbReference type="GO" id="GO:0047598">
    <property type="term" value="F:7-dehydrocholesterol reductase activity"/>
    <property type="evidence" value="ECO:0007669"/>
    <property type="project" value="UniProtKB-EC"/>
</dbReference>
<feature type="transmembrane region" description="Helical" evidence="20">
    <location>
        <begin position="298"/>
        <end position="317"/>
    </location>
</feature>
<evidence type="ECO:0000256" key="16">
    <source>
        <dbReference type="ARBA" id="ARBA00038851"/>
    </source>
</evidence>
<name>A0A7R9HQV6_9NEOP</name>
<reference evidence="21" key="1">
    <citation type="submission" date="2020-11" db="EMBL/GenBank/DDBJ databases">
        <authorList>
            <person name="Tran Van P."/>
        </authorList>
    </citation>
    <scope>NUCLEOTIDE SEQUENCE</scope>
</reference>
<evidence type="ECO:0000256" key="15">
    <source>
        <dbReference type="ARBA" id="ARBA00023221"/>
    </source>
</evidence>
<keyword evidence="10" id="KW-0560">Oxidoreductase</keyword>
<evidence type="ECO:0000256" key="12">
    <source>
        <dbReference type="ARBA" id="ARBA00023098"/>
    </source>
</evidence>